<dbReference type="Proteomes" id="UP001342418">
    <property type="component" value="Chromosome"/>
</dbReference>
<name>A0ABY5MSB3_9HYPH</name>
<gene>
    <name evidence="1" type="ORF">NTH_04001</name>
</gene>
<evidence type="ECO:0000313" key="2">
    <source>
        <dbReference type="Proteomes" id="UP001342418"/>
    </source>
</evidence>
<keyword evidence="2" id="KW-1185">Reference proteome</keyword>
<sequence length="515" mass="55925">MTRLFVGHKPGVGGVVKVMRNDGDDPLITSNYDYGKFLFNSETGKVGYVDYFQSARFEGSIAPDTDNFFPAGTGWADCHKHIGMFTTLQYQAIFPSRILGLGDQSIVYEYREKKALGSQITGPQVRYVQSSAGVYVIGKNVSLGPTRMWAVKRVSGRFTAGEFPACIGGKIGGDFSYIDDVYESGQQPVLCTILNLPADSTPIPASPVGAPGSRNTILIPSLVRIAKAGASADGPGEGIIIDSTKVPMKIVRAGDVNIPASSSVDLISPVALNENSFMDWMCWETGGSAFVPQAATTVAGYIDDYRLKMDYTIYGDRVRVFNNGPVGITVRYMICHDDGLPQTGGGSQVFRRLADGNIQIKRPGSSDTAPSSRDILLDTRFAYLPIVAEGFVDHSQFAADGSEPRIGTHSLTVNFPNDGSYRPFLKYYVMRGDGSNISSPIFEMLRTEPVTWAEGYPSSRSSCALVTDTSVKFWMSRGNADGARNSGDGDVEATHDDFMRVYGYRYYVFAIPTSL</sequence>
<dbReference type="RefSeq" id="WP_338531645.1">
    <property type="nucleotide sequence ID" value="NZ_CP030941.1"/>
</dbReference>
<accession>A0ABY5MSB3</accession>
<protein>
    <submittedName>
        <fullName evidence="1">Uncharacterized protein</fullName>
    </submittedName>
</protein>
<reference evidence="1 2" key="1">
    <citation type="submission" date="2018-07" db="EMBL/GenBank/DDBJ databases">
        <title>Genome sequence of Nitratireductor thuwali#1536.</title>
        <authorList>
            <person name="Michoud G."/>
            <person name="Merlino G."/>
            <person name="Sefrji F.O."/>
            <person name="Daffonchio D."/>
        </authorList>
    </citation>
    <scope>NUCLEOTIDE SEQUENCE [LARGE SCALE GENOMIC DNA]</scope>
    <source>
        <strain evidence="2">Nit1536</strain>
    </source>
</reference>
<evidence type="ECO:0000313" key="1">
    <source>
        <dbReference type="EMBL" id="UUP19498.1"/>
    </source>
</evidence>
<proteinExistence type="predicted"/>
<dbReference type="EMBL" id="CP030941">
    <property type="protein sequence ID" value="UUP19498.1"/>
    <property type="molecule type" value="Genomic_DNA"/>
</dbReference>
<organism evidence="1 2">
    <name type="scientific">Nitratireductor thuwali</name>
    <dbReference type="NCBI Taxonomy" id="2267699"/>
    <lineage>
        <taxon>Bacteria</taxon>
        <taxon>Pseudomonadati</taxon>
        <taxon>Pseudomonadota</taxon>
        <taxon>Alphaproteobacteria</taxon>
        <taxon>Hyphomicrobiales</taxon>
        <taxon>Phyllobacteriaceae</taxon>
        <taxon>Nitratireductor</taxon>
    </lineage>
</organism>